<accession>A0A915HM08</accession>
<keyword evidence="2" id="KW-1185">Reference proteome</keyword>
<organism evidence="2 3">
    <name type="scientific">Romanomermis culicivorax</name>
    <name type="common">Nematode worm</name>
    <dbReference type="NCBI Taxonomy" id="13658"/>
    <lineage>
        <taxon>Eukaryota</taxon>
        <taxon>Metazoa</taxon>
        <taxon>Ecdysozoa</taxon>
        <taxon>Nematoda</taxon>
        <taxon>Enoplea</taxon>
        <taxon>Dorylaimia</taxon>
        <taxon>Mermithida</taxon>
        <taxon>Mermithoidea</taxon>
        <taxon>Mermithidae</taxon>
        <taxon>Romanomermis</taxon>
    </lineage>
</organism>
<sequence>MAIKRPLAAAAPGIADKLKFRILKTSKIRNLETISGPLNFQMGDAKKNRNKSTPTHGREQERRKGMVGGNECVLVVADGAHN</sequence>
<evidence type="ECO:0000313" key="3">
    <source>
        <dbReference type="WBParaSite" id="nRc.2.0.1.t02520-RA"/>
    </source>
</evidence>
<dbReference type="Proteomes" id="UP000887565">
    <property type="component" value="Unplaced"/>
</dbReference>
<protein>
    <submittedName>
        <fullName evidence="3">Uncharacterized protein</fullName>
    </submittedName>
</protein>
<proteinExistence type="predicted"/>
<name>A0A915HM08_ROMCU</name>
<reference evidence="3" key="1">
    <citation type="submission" date="2022-11" db="UniProtKB">
        <authorList>
            <consortium name="WormBaseParasite"/>
        </authorList>
    </citation>
    <scope>IDENTIFICATION</scope>
</reference>
<evidence type="ECO:0000313" key="2">
    <source>
        <dbReference type="Proteomes" id="UP000887565"/>
    </source>
</evidence>
<dbReference type="WBParaSite" id="nRc.2.0.1.t02520-RA">
    <property type="protein sequence ID" value="nRc.2.0.1.t02520-RA"/>
    <property type="gene ID" value="nRc.2.0.1.g02520"/>
</dbReference>
<dbReference type="AlphaFoldDB" id="A0A915HM08"/>
<feature type="region of interest" description="Disordered" evidence="1">
    <location>
        <begin position="38"/>
        <end position="69"/>
    </location>
</feature>
<evidence type="ECO:0000256" key="1">
    <source>
        <dbReference type="SAM" id="MobiDB-lite"/>
    </source>
</evidence>